<accession>A0A1M7U9A2</accession>
<reference evidence="6" key="1">
    <citation type="submission" date="2016-12" db="EMBL/GenBank/DDBJ databases">
        <authorList>
            <person name="Varghese N."/>
            <person name="Submissions S."/>
        </authorList>
    </citation>
    <scope>NUCLEOTIDE SEQUENCE [LARGE SCALE GENOMIC DNA]</scope>
    <source>
        <strain evidence="6">DSM 11544</strain>
    </source>
</reference>
<dbReference type="PIRSF" id="PIRSF038925">
    <property type="entry name" value="AMP-prot_trans"/>
    <property type="match status" value="1"/>
</dbReference>
<feature type="binding site" evidence="1">
    <location>
        <position position="254"/>
    </location>
    <ligand>
        <name>ATP</name>
        <dbReference type="ChEBI" id="CHEBI:30616"/>
    </ligand>
</feature>
<feature type="binding site" evidence="3">
    <location>
        <begin position="216"/>
        <end position="223"/>
    </location>
    <ligand>
        <name>ATP</name>
        <dbReference type="ChEBI" id="CHEBI:30616"/>
    </ligand>
</feature>
<feature type="domain" description="Fido" evidence="4">
    <location>
        <begin position="125"/>
        <end position="276"/>
    </location>
</feature>
<dbReference type="AlphaFoldDB" id="A0A1M7U9A2"/>
<evidence type="ECO:0000313" key="5">
    <source>
        <dbReference type="EMBL" id="SHN79543.1"/>
    </source>
</evidence>
<evidence type="ECO:0000256" key="2">
    <source>
        <dbReference type="PIRSR" id="PIRSR640198-1"/>
    </source>
</evidence>
<dbReference type="Pfam" id="PF13784">
    <property type="entry name" value="Fic_N"/>
    <property type="match status" value="1"/>
</dbReference>
<dbReference type="Proteomes" id="UP000184010">
    <property type="component" value="Unassembled WGS sequence"/>
</dbReference>
<name>A0A1M7U9A2_9FIRM</name>
<gene>
    <name evidence="5" type="ORF">SAMN02745215_03222</name>
</gene>
<dbReference type="InterPro" id="IPR003812">
    <property type="entry name" value="Fido"/>
</dbReference>
<dbReference type="PANTHER" id="PTHR13504">
    <property type="entry name" value="FIDO DOMAIN-CONTAINING PROTEIN DDB_G0283145"/>
    <property type="match status" value="1"/>
</dbReference>
<dbReference type="GO" id="GO:0005524">
    <property type="term" value="F:ATP binding"/>
    <property type="evidence" value="ECO:0007669"/>
    <property type="project" value="UniProtKB-KW"/>
</dbReference>
<dbReference type="Pfam" id="PF02661">
    <property type="entry name" value="Fic"/>
    <property type="match status" value="1"/>
</dbReference>
<keyword evidence="1" id="KW-0547">Nucleotide-binding</keyword>
<feature type="binding site" evidence="1">
    <location>
        <position position="81"/>
    </location>
    <ligand>
        <name>ATP</name>
        <dbReference type="ChEBI" id="CHEBI:30616"/>
    </ligand>
</feature>
<dbReference type="InterPro" id="IPR025758">
    <property type="entry name" value="Fic/DOC_N"/>
</dbReference>
<evidence type="ECO:0000256" key="3">
    <source>
        <dbReference type="PIRSR" id="PIRSR640198-2"/>
    </source>
</evidence>
<sequence length="380" mass="43795">MKNRAGEYRTNLTGELQYRSFLPYPLPPSPPIELDEETIKLLAKANRSIGILEGMSRQIPDIDLFVSMYVRKEALLSSQIEGTQATLDDILDPNIEENTNQNVADVINYIKASQYGSARLAELPLCNRLLKEIHEILMQDVRDGEKSPGEFRSSQNWIGPAGSTLRDARYIPPHPEDMLEAMSDLEKFINSEDELDPLIKIALIHYQFETIHPFLDGNGRIGRLLIALYLINQNLLRHETLYISYFLKRNRIEYYDRLTEVRSKGNFEQWLKFFLLAAYESAQDAIDTIERIIKLHYKNVEVVKNTGKASKTIMKVFNYLESSPIIDIKKTSLALELSFNTVSNAVNKLVELGILKQTENVRRSRVFAYEEYLEILRKDT</sequence>
<dbReference type="EMBL" id="FRDN01000010">
    <property type="protein sequence ID" value="SHN79543.1"/>
    <property type="molecule type" value="Genomic_DNA"/>
</dbReference>
<dbReference type="Gene3D" id="1.10.3290.10">
    <property type="entry name" value="Fido-like domain"/>
    <property type="match status" value="1"/>
</dbReference>
<keyword evidence="1" id="KW-0067">ATP-binding</keyword>
<dbReference type="STRING" id="1121395.SAMN02745215_03222"/>
<protein>
    <submittedName>
        <fullName evidence="5">Fic family protein</fullName>
    </submittedName>
</protein>
<evidence type="ECO:0000313" key="6">
    <source>
        <dbReference type="Proteomes" id="UP000184010"/>
    </source>
</evidence>
<keyword evidence="6" id="KW-1185">Reference proteome</keyword>
<dbReference type="InterPro" id="IPR040198">
    <property type="entry name" value="Fido_containing"/>
</dbReference>
<organism evidence="5 6">
    <name type="scientific">Desulfitobacterium chlororespirans DSM 11544</name>
    <dbReference type="NCBI Taxonomy" id="1121395"/>
    <lineage>
        <taxon>Bacteria</taxon>
        <taxon>Bacillati</taxon>
        <taxon>Bacillota</taxon>
        <taxon>Clostridia</taxon>
        <taxon>Eubacteriales</taxon>
        <taxon>Desulfitobacteriaceae</taxon>
        <taxon>Desulfitobacterium</taxon>
    </lineage>
</organism>
<dbReference type="PANTHER" id="PTHR13504:SF38">
    <property type="entry name" value="FIDO DOMAIN-CONTAINING PROTEIN"/>
    <property type="match status" value="1"/>
</dbReference>
<evidence type="ECO:0000256" key="1">
    <source>
        <dbReference type="PIRSR" id="PIRSR038925-1"/>
    </source>
</evidence>
<dbReference type="PROSITE" id="PS51459">
    <property type="entry name" value="FIDO"/>
    <property type="match status" value="1"/>
</dbReference>
<dbReference type="SUPFAM" id="SSF140931">
    <property type="entry name" value="Fic-like"/>
    <property type="match status" value="1"/>
</dbReference>
<evidence type="ECO:0000259" key="4">
    <source>
        <dbReference type="PROSITE" id="PS51459"/>
    </source>
</evidence>
<feature type="binding site" evidence="1">
    <location>
        <position position="212"/>
    </location>
    <ligand>
        <name>ATP</name>
        <dbReference type="ChEBI" id="CHEBI:30616"/>
    </ligand>
</feature>
<proteinExistence type="predicted"/>
<feature type="binding site" evidence="3">
    <location>
        <begin position="254"/>
        <end position="255"/>
    </location>
    <ligand>
        <name>ATP</name>
        <dbReference type="ChEBI" id="CHEBI:30616"/>
    </ligand>
</feature>
<feature type="active site" evidence="2">
    <location>
        <position position="212"/>
    </location>
</feature>
<dbReference type="InterPro" id="IPR036597">
    <property type="entry name" value="Fido-like_dom_sf"/>
</dbReference>
<feature type="binding site" evidence="1">
    <location>
        <begin position="217"/>
        <end position="223"/>
    </location>
    <ligand>
        <name>ATP</name>
        <dbReference type="ChEBI" id="CHEBI:30616"/>
    </ligand>
</feature>
<dbReference type="InterPro" id="IPR026287">
    <property type="entry name" value="SoFic-like"/>
</dbReference>